<dbReference type="EMBL" id="AGNK02001568">
    <property type="status" value="NOT_ANNOTATED_CDS"/>
    <property type="molecule type" value="Genomic_DNA"/>
</dbReference>
<sequence>MMPRTLIQQICLLTPVPAHTLCSLQQSLAKVQAGHHNNTDKRQHKWLMRTPQLVTPRTDK</sequence>
<evidence type="ECO:0000313" key="1">
    <source>
        <dbReference type="EnsemblPlants" id="KQL14431"/>
    </source>
</evidence>
<accession>K3ZBN2</accession>
<name>K3ZBN2_SETIT</name>
<reference evidence="2" key="1">
    <citation type="journal article" date="2012" name="Nat. Biotechnol.">
        <title>Reference genome sequence of the model plant Setaria.</title>
        <authorList>
            <person name="Bennetzen J.L."/>
            <person name="Schmutz J."/>
            <person name="Wang H."/>
            <person name="Percifield R."/>
            <person name="Hawkins J."/>
            <person name="Pontaroli A.C."/>
            <person name="Estep M."/>
            <person name="Feng L."/>
            <person name="Vaughn J.N."/>
            <person name="Grimwood J."/>
            <person name="Jenkins J."/>
            <person name="Barry K."/>
            <person name="Lindquist E."/>
            <person name="Hellsten U."/>
            <person name="Deshpande S."/>
            <person name="Wang X."/>
            <person name="Wu X."/>
            <person name="Mitros T."/>
            <person name="Triplett J."/>
            <person name="Yang X."/>
            <person name="Ye C.Y."/>
            <person name="Mauro-Herrera M."/>
            <person name="Wang L."/>
            <person name="Li P."/>
            <person name="Sharma M."/>
            <person name="Sharma R."/>
            <person name="Ronald P.C."/>
            <person name="Panaud O."/>
            <person name="Kellogg E.A."/>
            <person name="Brutnell T.P."/>
            <person name="Doust A.N."/>
            <person name="Tuskan G.A."/>
            <person name="Rokhsar D."/>
            <person name="Devos K.M."/>
        </authorList>
    </citation>
    <scope>NUCLEOTIDE SEQUENCE [LARGE SCALE GENOMIC DNA]</scope>
    <source>
        <strain evidence="2">cv. Yugu1</strain>
    </source>
</reference>
<protein>
    <submittedName>
        <fullName evidence="1">Uncharacterized protein</fullName>
    </submittedName>
</protein>
<dbReference type="HOGENOM" id="CLU_2946047_0_0_1"/>
<evidence type="ECO:0000313" key="2">
    <source>
        <dbReference type="Proteomes" id="UP000004995"/>
    </source>
</evidence>
<dbReference type="Proteomes" id="UP000004995">
    <property type="component" value="Unassembled WGS sequence"/>
</dbReference>
<dbReference type="Gramene" id="KQL14431">
    <property type="protein sequence ID" value="KQL14431"/>
    <property type="gene ID" value="SETIT_023953mg"/>
</dbReference>
<keyword evidence="2" id="KW-1185">Reference proteome</keyword>
<proteinExistence type="predicted"/>
<organism evidence="1 2">
    <name type="scientific">Setaria italica</name>
    <name type="common">Foxtail millet</name>
    <name type="synonym">Panicum italicum</name>
    <dbReference type="NCBI Taxonomy" id="4555"/>
    <lineage>
        <taxon>Eukaryota</taxon>
        <taxon>Viridiplantae</taxon>
        <taxon>Streptophyta</taxon>
        <taxon>Embryophyta</taxon>
        <taxon>Tracheophyta</taxon>
        <taxon>Spermatophyta</taxon>
        <taxon>Magnoliopsida</taxon>
        <taxon>Liliopsida</taxon>
        <taxon>Poales</taxon>
        <taxon>Poaceae</taxon>
        <taxon>PACMAD clade</taxon>
        <taxon>Panicoideae</taxon>
        <taxon>Panicodae</taxon>
        <taxon>Paniceae</taxon>
        <taxon>Cenchrinae</taxon>
        <taxon>Setaria</taxon>
    </lineage>
</organism>
<dbReference type="InParanoid" id="K3ZBN2"/>
<dbReference type="AlphaFoldDB" id="K3ZBN2"/>
<reference evidence="1" key="2">
    <citation type="submission" date="2018-08" db="UniProtKB">
        <authorList>
            <consortium name="EnsemblPlants"/>
        </authorList>
    </citation>
    <scope>IDENTIFICATION</scope>
    <source>
        <strain evidence="1">Yugu1</strain>
    </source>
</reference>
<dbReference type="EnsemblPlants" id="KQL14431">
    <property type="protein sequence ID" value="KQL14431"/>
    <property type="gene ID" value="SETIT_023953mg"/>
</dbReference>